<keyword evidence="1" id="KW-1133">Transmembrane helix</keyword>
<gene>
    <name evidence="3" type="ordered locus">STH1635</name>
</gene>
<evidence type="ECO:0000256" key="1">
    <source>
        <dbReference type="SAM" id="Phobius"/>
    </source>
</evidence>
<name>Q67NX3_SYMTH</name>
<organism evidence="3 4">
    <name type="scientific">Symbiobacterium thermophilum (strain DSM 24528 / JCM 14929 / IAM 14863 / T)</name>
    <dbReference type="NCBI Taxonomy" id="292459"/>
    <lineage>
        <taxon>Bacteria</taxon>
        <taxon>Bacillati</taxon>
        <taxon>Bacillota</taxon>
        <taxon>Clostridia</taxon>
        <taxon>Eubacteriales</taxon>
        <taxon>Symbiobacteriaceae</taxon>
        <taxon>Symbiobacterium</taxon>
    </lineage>
</organism>
<feature type="transmembrane region" description="Helical" evidence="1">
    <location>
        <begin position="186"/>
        <end position="206"/>
    </location>
</feature>
<dbReference type="EMBL" id="AP006840">
    <property type="protein sequence ID" value="BAD40620.1"/>
    <property type="molecule type" value="Genomic_DNA"/>
</dbReference>
<dbReference type="Pfam" id="PF04389">
    <property type="entry name" value="Peptidase_M28"/>
    <property type="match status" value="1"/>
</dbReference>
<dbReference type="Gene3D" id="3.40.630.10">
    <property type="entry name" value="Zn peptidases"/>
    <property type="match status" value="1"/>
</dbReference>
<feature type="transmembrane region" description="Helical" evidence="1">
    <location>
        <begin position="87"/>
        <end position="106"/>
    </location>
</feature>
<dbReference type="GO" id="GO:0006508">
    <property type="term" value="P:proteolysis"/>
    <property type="evidence" value="ECO:0007669"/>
    <property type="project" value="InterPro"/>
</dbReference>
<keyword evidence="4" id="KW-1185">Reference proteome</keyword>
<proteinExistence type="predicted"/>
<dbReference type="KEGG" id="sth:STH1635"/>
<dbReference type="InterPro" id="IPR045175">
    <property type="entry name" value="M28_fam"/>
</dbReference>
<keyword evidence="1" id="KW-0812">Transmembrane</keyword>
<feature type="transmembrane region" description="Helical" evidence="1">
    <location>
        <begin position="60"/>
        <end position="81"/>
    </location>
</feature>
<sequence length="393" mass="43157">MKGDGDVNGAWTYLERLTRYPHRGVGSPEEAAAAEEAAGWLRDMGYDVEIQRFRAPRDTLYIGPAVIMLGYLAAGAIAAWWQPWAGLVLAVLLLIPLVGEMSGRGLDLDLYTPKVTSQNVIARRPERGGERLTVVVSGHLDTQHATWLFHPRMARHVQTYLNVAYGSLGLMFLGLLLRAVLPAAGWPLWILAAGAVLLALHIAFLLSCAFGGGYINGANDNTTGAALTLALAEHFAAHPLPGVRFHFVLTGAEEVGTRGMKAFLRAHRYDPDSTYFINLDNLGGGTLTYLEGEGMTLYHRFGKDLVEMARIMAAERPGRVKARPNLLLPTDAMIPAAHGYQAISFLAFLEDGSLPNYHWYSDTLEKVDRELLAFTEAFLKEYIQRLAVSRIAL</sequence>
<evidence type="ECO:0000313" key="3">
    <source>
        <dbReference type="EMBL" id="BAD40620.1"/>
    </source>
</evidence>
<dbReference type="SUPFAM" id="SSF53187">
    <property type="entry name" value="Zn-dependent exopeptidases"/>
    <property type="match status" value="1"/>
</dbReference>
<dbReference type="InterPro" id="IPR007484">
    <property type="entry name" value="Peptidase_M28"/>
</dbReference>
<dbReference type="Proteomes" id="UP000000417">
    <property type="component" value="Chromosome"/>
</dbReference>
<dbReference type="GO" id="GO:0008235">
    <property type="term" value="F:metalloexopeptidase activity"/>
    <property type="evidence" value="ECO:0007669"/>
    <property type="project" value="InterPro"/>
</dbReference>
<dbReference type="PANTHER" id="PTHR12147:SF26">
    <property type="entry name" value="PEPTIDASE M28 DOMAIN-CONTAINING PROTEIN"/>
    <property type="match status" value="1"/>
</dbReference>
<reference evidence="3 4" key="1">
    <citation type="journal article" date="2004" name="Nucleic Acids Res.">
        <title>Genome sequence of Symbiobacterium thermophilum, an uncultivable bacterium that depends on microbial commensalism.</title>
        <authorList>
            <person name="Ueda K."/>
            <person name="Yamashita A."/>
            <person name="Ishikawa J."/>
            <person name="Shimada M."/>
            <person name="Watsuji T."/>
            <person name="Morimura K."/>
            <person name="Ikeda H."/>
            <person name="Hattori M."/>
            <person name="Beppu T."/>
        </authorList>
    </citation>
    <scope>NUCLEOTIDE SEQUENCE [LARGE SCALE GENOMIC DNA]</scope>
    <source>
        <strain evidence="4">T / IAM 14863</strain>
    </source>
</reference>
<protein>
    <recommendedName>
        <fullName evidence="2">Peptidase M28 domain-containing protein</fullName>
    </recommendedName>
</protein>
<dbReference type="eggNOG" id="COG2234">
    <property type="taxonomic scope" value="Bacteria"/>
</dbReference>
<dbReference type="AlphaFoldDB" id="Q67NX3"/>
<feature type="domain" description="Peptidase M28" evidence="2">
    <location>
        <begin position="214"/>
        <end position="373"/>
    </location>
</feature>
<accession>Q67NX3</accession>
<dbReference type="STRING" id="292459.STH1635"/>
<evidence type="ECO:0000313" key="4">
    <source>
        <dbReference type="Proteomes" id="UP000000417"/>
    </source>
</evidence>
<evidence type="ECO:0000259" key="2">
    <source>
        <dbReference type="Pfam" id="PF04389"/>
    </source>
</evidence>
<keyword evidence="1" id="KW-0472">Membrane</keyword>
<feature type="transmembrane region" description="Helical" evidence="1">
    <location>
        <begin position="160"/>
        <end position="180"/>
    </location>
</feature>
<dbReference type="PANTHER" id="PTHR12147">
    <property type="entry name" value="METALLOPEPTIDASE M28 FAMILY MEMBER"/>
    <property type="match status" value="1"/>
</dbReference>
<dbReference type="HOGENOM" id="CLU_047405_0_0_9"/>